<organism evidence="6 7">
    <name type="scientific">Pyricularia grisea</name>
    <name type="common">Crabgrass-specific blast fungus</name>
    <name type="synonym">Magnaporthe grisea</name>
    <dbReference type="NCBI Taxonomy" id="148305"/>
    <lineage>
        <taxon>Eukaryota</taxon>
        <taxon>Fungi</taxon>
        <taxon>Dikarya</taxon>
        <taxon>Ascomycota</taxon>
        <taxon>Pezizomycotina</taxon>
        <taxon>Sordariomycetes</taxon>
        <taxon>Sordariomycetidae</taxon>
        <taxon>Magnaporthales</taxon>
        <taxon>Pyriculariaceae</taxon>
        <taxon>Pyricularia</taxon>
    </lineage>
</organism>
<reference evidence="7" key="3">
    <citation type="submission" date="2025-08" db="UniProtKB">
        <authorList>
            <consortium name="RefSeq"/>
        </authorList>
    </citation>
    <scope>IDENTIFICATION</scope>
    <source>
        <strain evidence="7">NI907</strain>
    </source>
</reference>
<evidence type="ECO:0000256" key="2">
    <source>
        <dbReference type="ARBA" id="ARBA00022801"/>
    </source>
</evidence>
<dbReference type="GO" id="GO:0035312">
    <property type="term" value="F:5'-3' DNA exonuclease activity"/>
    <property type="evidence" value="ECO:0007669"/>
    <property type="project" value="TreeGrafter"/>
</dbReference>
<dbReference type="InterPro" id="IPR001279">
    <property type="entry name" value="Metallo-B-lactamas"/>
</dbReference>
<dbReference type="AlphaFoldDB" id="A0A6P8AVN3"/>
<feature type="region of interest" description="Disordered" evidence="4">
    <location>
        <begin position="535"/>
        <end position="570"/>
    </location>
</feature>
<dbReference type="GeneID" id="41963670"/>
<dbReference type="GO" id="GO:0006303">
    <property type="term" value="P:double-strand break repair via nonhomologous end joining"/>
    <property type="evidence" value="ECO:0007669"/>
    <property type="project" value="TreeGrafter"/>
</dbReference>
<dbReference type="PANTHER" id="PTHR23240">
    <property type="entry name" value="DNA CROSS-LINK REPAIR PROTEIN PSO2/SNM1-RELATED"/>
    <property type="match status" value="1"/>
</dbReference>
<accession>A0A6P8AVN3</accession>
<gene>
    <name evidence="7" type="ORF">PgNI_08771</name>
</gene>
<evidence type="ECO:0000256" key="3">
    <source>
        <dbReference type="ARBA" id="ARBA00022839"/>
    </source>
</evidence>
<keyword evidence="1" id="KW-0540">Nuclease</keyword>
<dbReference type="RefSeq" id="XP_030978955.1">
    <property type="nucleotide sequence ID" value="XM_031128762.1"/>
</dbReference>
<dbReference type="GO" id="GO:0003684">
    <property type="term" value="F:damaged DNA binding"/>
    <property type="evidence" value="ECO:0007669"/>
    <property type="project" value="TreeGrafter"/>
</dbReference>
<evidence type="ECO:0000259" key="5">
    <source>
        <dbReference type="Pfam" id="PF12706"/>
    </source>
</evidence>
<dbReference type="Proteomes" id="UP000515153">
    <property type="component" value="Chromosome V"/>
</dbReference>
<evidence type="ECO:0000313" key="7">
    <source>
        <dbReference type="RefSeq" id="XP_030978955.1"/>
    </source>
</evidence>
<dbReference type="InterPro" id="IPR036866">
    <property type="entry name" value="RibonucZ/Hydroxyglut_hydro"/>
</dbReference>
<evidence type="ECO:0000256" key="1">
    <source>
        <dbReference type="ARBA" id="ARBA00022722"/>
    </source>
</evidence>
<name>A0A6P8AVN3_PYRGI</name>
<dbReference type="Gene3D" id="3.60.15.10">
    <property type="entry name" value="Ribonuclease Z/Hydroxyacylglutathione hydrolase-like"/>
    <property type="match status" value="1"/>
</dbReference>
<protein>
    <recommendedName>
        <fullName evidence="5">Metallo-beta-lactamase domain-containing protein</fullName>
    </recommendedName>
</protein>
<dbReference type="GO" id="GO:0036297">
    <property type="term" value="P:interstrand cross-link repair"/>
    <property type="evidence" value="ECO:0007669"/>
    <property type="project" value="TreeGrafter"/>
</dbReference>
<proteinExistence type="predicted"/>
<dbReference type="SUPFAM" id="SSF56281">
    <property type="entry name" value="Metallo-hydrolase/oxidoreductase"/>
    <property type="match status" value="1"/>
</dbReference>
<keyword evidence="2" id="KW-0378">Hydrolase</keyword>
<feature type="compositionally biased region" description="Basic and acidic residues" evidence="4">
    <location>
        <begin position="546"/>
        <end position="564"/>
    </location>
</feature>
<dbReference type="GO" id="GO:0000723">
    <property type="term" value="P:telomere maintenance"/>
    <property type="evidence" value="ECO:0007669"/>
    <property type="project" value="TreeGrafter"/>
</dbReference>
<keyword evidence="3" id="KW-0269">Exonuclease</keyword>
<sequence length="733" mass="81498">MSTFDGIIREFPDIRVDFFRNNGLQPPLACFLSHVHSDHLAGLESLRSPFVYCSAATRELLLRLERYPCRINYAKGILEARVQTYKHLKNLLKPIPLDTPTQIELAPGKSIGVTLLDANHCTGAVMFLFEGGGKAVLYTGDIRSEPWHVNSIARNPCMIEYSAGIKTLSRIYLDTSNTEDISFPSKDAGLKELLEKVARYPKDTIFHFQAWTFGYEQVWIALSKALNSPIHVDDYKMQLYKSLVTKGNPKDPYATQFQMGPEAAALVGFMCGNTAHPGCLTRDVNVRLHSCEKGNYCKPVQDAEAAGTIVHIEPIITRLAGGEEVAEMGIGGGGDDLEREAELDSFSLQDTGGLLQIISENQAIENSVKVKIEDFLMNSIGTRRNVSLDMAINLFDESNEADLNKAVDSLARKKSTLTSGLSKASSEKRADVVTTEDDTREILPRRVRFPYSRHSSYPELCHLIERFRPIDVWPCTYHGKEWLQQGLSIKSLFGEYCSGDVFEHDKIQARFASRSKTSEIEHNVDSQFSAITQRSDEVGDQPSQQIEHDRQFLTDSEDSRHEKGPGPWRASDMVDLTSDVLNATSRHHKRDFAAFVGSDMVTPDGRDQGIIENDGTENHPEDIFLYESQSSIVSESAMATRRGAFNAVLEATTFIRGQVEYHGIPLLSTTDAHSRSEIELGNPSLWRAPLGSLERAGSDLSELISTTNNHPQADELGTSRGEEACLGSDKSNR</sequence>
<evidence type="ECO:0000313" key="6">
    <source>
        <dbReference type="Proteomes" id="UP000515153"/>
    </source>
</evidence>
<reference evidence="7" key="2">
    <citation type="submission" date="2019-10" db="EMBL/GenBank/DDBJ databases">
        <authorList>
            <consortium name="NCBI Genome Project"/>
        </authorList>
    </citation>
    <scope>NUCLEOTIDE SEQUENCE</scope>
    <source>
        <strain evidence="7">NI907</strain>
    </source>
</reference>
<dbReference type="PANTHER" id="PTHR23240:SF8">
    <property type="entry name" value="PROTEIN ARTEMIS"/>
    <property type="match status" value="1"/>
</dbReference>
<keyword evidence="6" id="KW-1185">Reference proteome</keyword>
<dbReference type="Pfam" id="PF12706">
    <property type="entry name" value="Lactamase_B_2"/>
    <property type="match status" value="1"/>
</dbReference>
<feature type="domain" description="Metallo-beta-lactamase" evidence="5">
    <location>
        <begin position="23"/>
        <end position="150"/>
    </location>
</feature>
<reference evidence="6 7" key="1">
    <citation type="journal article" date="2019" name="Mol. Biol. Evol.">
        <title>Blast fungal genomes show frequent chromosomal changes, gene gains and losses, and effector gene turnover.</title>
        <authorList>
            <person name="Gomez Luciano L.B."/>
            <person name="Jason Tsai I."/>
            <person name="Chuma I."/>
            <person name="Tosa Y."/>
            <person name="Chen Y.H."/>
            <person name="Li J.Y."/>
            <person name="Li M.Y."/>
            <person name="Jade Lu M.Y."/>
            <person name="Nakayashiki H."/>
            <person name="Li W.H."/>
        </authorList>
    </citation>
    <scope>NUCLEOTIDE SEQUENCE [LARGE SCALE GENOMIC DNA]</scope>
    <source>
        <strain evidence="6 7">NI907</strain>
    </source>
</reference>
<feature type="region of interest" description="Disordered" evidence="4">
    <location>
        <begin position="699"/>
        <end position="733"/>
    </location>
</feature>
<dbReference type="KEGG" id="pgri:PgNI_08771"/>
<evidence type="ECO:0000256" key="4">
    <source>
        <dbReference type="SAM" id="MobiDB-lite"/>
    </source>
</evidence>